<dbReference type="GeneID" id="78419937"/>
<accession>D4CWB7</accession>
<reference evidence="1 2" key="1">
    <citation type="submission" date="2010-02" db="EMBL/GenBank/DDBJ databases">
        <authorList>
            <person name="Weinstock G."/>
            <person name="Sodergren E."/>
            <person name="Clifton S."/>
            <person name="Fulton L."/>
            <person name="Fulton B."/>
            <person name="Courtney L."/>
            <person name="Fronick C."/>
            <person name="Harrison M."/>
            <person name="Strong C."/>
            <person name="Farmer C."/>
            <person name="Delahaunty K."/>
            <person name="Markovic C."/>
            <person name="Hall O."/>
            <person name="Minx P."/>
            <person name="Tomlinson C."/>
            <person name="Mitreva M."/>
            <person name="Nelson J."/>
            <person name="Hou S."/>
            <person name="Wollam A."/>
            <person name="Pepin K.H."/>
            <person name="Johnson M."/>
            <person name="Bhonagiri V."/>
            <person name="Zhang X."/>
            <person name="Suruliraj S."/>
            <person name="Warren W."/>
            <person name="Chinwalla A."/>
            <person name="Mardis E.R."/>
            <person name="Wilson R.K."/>
        </authorList>
    </citation>
    <scope>NUCLEOTIDE SEQUENCE [LARGE SCALE GENOMIC DNA]</scope>
    <source>
        <strain evidence="1 2">ATCC 33693</strain>
    </source>
</reference>
<dbReference type="AlphaFoldDB" id="D4CWB7"/>
<evidence type="ECO:0008006" key="3">
    <source>
        <dbReference type="Google" id="ProtNLM"/>
    </source>
</evidence>
<organism evidence="1 2">
    <name type="scientific">Fusobacterium periodonticum ATCC 33693</name>
    <dbReference type="NCBI Taxonomy" id="546275"/>
    <lineage>
        <taxon>Bacteria</taxon>
        <taxon>Fusobacteriati</taxon>
        <taxon>Fusobacteriota</taxon>
        <taxon>Fusobacteriia</taxon>
        <taxon>Fusobacteriales</taxon>
        <taxon>Fusobacteriaceae</taxon>
        <taxon>Fusobacterium</taxon>
    </lineage>
</organism>
<dbReference type="InterPro" id="IPR011856">
    <property type="entry name" value="tRNA_endonuc-like_dom_sf"/>
</dbReference>
<dbReference type="Proteomes" id="UP000003748">
    <property type="component" value="Unassembled WGS sequence"/>
</dbReference>
<protein>
    <recommendedName>
        <fullName evidence="3">EVE domain-containing protein</fullName>
    </recommendedName>
</protein>
<dbReference type="RefSeq" id="WP_005973986.1">
    <property type="nucleotide sequence ID" value="NZ_GG665898.1"/>
</dbReference>
<evidence type="ECO:0000313" key="1">
    <source>
        <dbReference type="EMBL" id="EFE86332.1"/>
    </source>
</evidence>
<dbReference type="OrthoDB" id="6659686at2"/>
<gene>
    <name evidence="1" type="ORF">FUSPEROL_01726</name>
</gene>
<dbReference type="HOGENOM" id="CLU_836253_0_0_0"/>
<dbReference type="EMBL" id="ACJY01000089">
    <property type="protein sequence ID" value="EFE86332.1"/>
    <property type="molecule type" value="Genomic_DNA"/>
</dbReference>
<dbReference type="Gene3D" id="3.40.1350.10">
    <property type="match status" value="1"/>
</dbReference>
<sequence length="338" mass="40082">MIYKIDLDEIRMGKSIAYDNKVKRLSPVVLNITEKNIEDYIANNIKEVLPTTDLMTIFQERKWQEEPDIMAMNGKGDLYIFELKRIQASEDNILQLLRYAQKFGSYEYSEINKMYQVYKNDNQFSLLDDLNKNLGNNILSQNDINNKQHLYLITNGTNEDTIKKIKFWKSNGLDINLIIYWIFENNGNYFIEFNICKDLEGLLEYEKRYYIVNTNSRFTQNFNLETFLNEEKVAIQGDIKNRIKTFKKGDIIFLYQNGDGIVARGEIKDNQFYKKDWNGVKEDEYYMELSDFKKLTSKNYLTKKMLDEICKRNFVLTPTIIYLSENEGKDIDDSIKNL</sequence>
<dbReference type="GO" id="GO:0003676">
    <property type="term" value="F:nucleic acid binding"/>
    <property type="evidence" value="ECO:0007669"/>
    <property type="project" value="InterPro"/>
</dbReference>
<name>D4CWB7_9FUSO</name>
<comment type="caution">
    <text evidence="1">The sequence shown here is derived from an EMBL/GenBank/DDBJ whole genome shotgun (WGS) entry which is preliminary data.</text>
</comment>
<dbReference type="eggNOG" id="COG1637">
    <property type="taxonomic scope" value="Bacteria"/>
</dbReference>
<proteinExistence type="predicted"/>
<evidence type="ECO:0000313" key="2">
    <source>
        <dbReference type="Proteomes" id="UP000003748"/>
    </source>
</evidence>